<reference evidence="1" key="1">
    <citation type="submission" date="2020-05" db="EMBL/GenBank/DDBJ databases">
        <title>Chitinophaga laudate sp. nov., isolated from a tropical peat swamp.</title>
        <authorList>
            <person name="Goh C.B.S."/>
            <person name="Lee M.S."/>
            <person name="Parimannan S."/>
            <person name="Pasbakhsh P."/>
            <person name="Yule C.M."/>
            <person name="Rajandas H."/>
            <person name="Loke S."/>
            <person name="Croft L."/>
            <person name="Tan J.B.L."/>
        </authorList>
    </citation>
    <scope>NUCLEOTIDE SEQUENCE</scope>
    <source>
        <strain evidence="1">Mgbs1</strain>
    </source>
</reference>
<organism evidence="1 2">
    <name type="scientific">Chitinophaga solisilvae</name>
    <dbReference type="NCBI Taxonomy" id="1233460"/>
    <lineage>
        <taxon>Bacteria</taxon>
        <taxon>Pseudomonadati</taxon>
        <taxon>Bacteroidota</taxon>
        <taxon>Chitinophagia</taxon>
        <taxon>Chitinophagales</taxon>
        <taxon>Chitinophagaceae</taxon>
        <taxon>Chitinophaga</taxon>
    </lineage>
</organism>
<protein>
    <submittedName>
        <fullName evidence="1">Uncharacterized protein</fullName>
    </submittedName>
</protein>
<gene>
    <name evidence="1" type="ORF">ECE50_011380</name>
</gene>
<comment type="caution">
    <text evidence="1">The sequence shown here is derived from an EMBL/GenBank/DDBJ whole genome shotgun (WGS) entry which is preliminary data.</text>
</comment>
<keyword evidence="2" id="KW-1185">Reference proteome</keyword>
<dbReference type="EMBL" id="RIAR02000001">
    <property type="protein sequence ID" value="NSL87437.1"/>
    <property type="molecule type" value="Genomic_DNA"/>
</dbReference>
<sequence length="57" mass="6446">MQSIPLPDSHTSTYTCIVADISGNEKPCVTVYKYYLLPVSSCCVKTIKYIQKNKMKL</sequence>
<evidence type="ECO:0000313" key="2">
    <source>
        <dbReference type="Proteomes" id="UP000281028"/>
    </source>
</evidence>
<dbReference type="Proteomes" id="UP000281028">
    <property type="component" value="Unassembled WGS sequence"/>
</dbReference>
<accession>A0A9Q5DA65</accession>
<evidence type="ECO:0000313" key="1">
    <source>
        <dbReference type="EMBL" id="NSL87437.1"/>
    </source>
</evidence>
<name>A0A9Q5DA65_9BACT</name>
<dbReference type="AlphaFoldDB" id="A0A9Q5DA65"/>
<proteinExistence type="predicted"/>